<dbReference type="Pfam" id="PF13660">
    <property type="entry name" value="DUF4147"/>
    <property type="match status" value="1"/>
</dbReference>
<feature type="domain" description="MOFRL-associated" evidence="3">
    <location>
        <begin position="8"/>
        <end position="247"/>
    </location>
</feature>
<dbReference type="Proteomes" id="UP001432322">
    <property type="component" value="Unassembled WGS sequence"/>
</dbReference>
<dbReference type="InterPro" id="IPR039760">
    <property type="entry name" value="MOFRL_protein"/>
</dbReference>
<evidence type="ECO:0000313" key="4">
    <source>
        <dbReference type="EMBL" id="GMT19478.1"/>
    </source>
</evidence>
<sequence length="445" mass="47751">SQMRDLLIRVFQSAVSAVNPLECVRKSLRVTSSSLCVDGSTSRLIPIDQSTPLYLISFGKAAAAMTQGAEEILGSRMKEGIVIVPKVEEGSKNLRSTVYEAGRSNLPDRRSIEATKEVLRMVECADSNAIFVVLISGGGSALLALPSKGITLDHKLTTIRTLVSRGASIQQLNAVRRALSRVKGGRLMEAIGERKSISLVLSDIVGDPLEFIASGPTVSPQSSIRAATVINELSVRSSLPKEVIDAIDSEKSSPLSAHHTALHSIVCNNTIALEGAKITLEEVGFKSTITTCTQVGDADEFGRKIADTVIGMEKGEKTALLFGGETTVNLPPHNGIGGRNQHAALAALIQLWKRREEWKNKGVNFALLFAGTDGQDGPTDASGATVTSQIIIDLPIDEMEKAEKALKEANSYNFWKEFRGGICHFQPGFTGTNVMDITVLIHESM</sequence>
<feature type="non-terminal residue" evidence="4">
    <location>
        <position position="1"/>
    </location>
</feature>
<gene>
    <name evidence="4" type="ORF">PFISCL1PPCAC_10775</name>
</gene>
<keyword evidence="5" id="KW-1185">Reference proteome</keyword>
<dbReference type="EMBL" id="BTSY01000003">
    <property type="protein sequence ID" value="GMT19478.1"/>
    <property type="molecule type" value="Genomic_DNA"/>
</dbReference>
<protein>
    <recommendedName>
        <fullName evidence="6">Glycerate kinase</fullName>
    </recommendedName>
</protein>
<dbReference type="InterPro" id="IPR037035">
    <property type="entry name" value="GK-like_C_sf"/>
</dbReference>
<dbReference type="GO" id="GO:0005737">
    <property type="term" value="C:cytoplasm"/>
    <property type="evidence" value="ECO:0007669"/>
    <property type="project" value="TreeGrafter"/>
</dbReference>
<dbReference type="GO" id="GO:0008887">
    <property type="term" value="F:glycerate kinase activity"/>
    <property type="evidence" value="ECO:0007669"/>
    <property type="project" value="InterPro"/>
</dbReference>
<evidence type="ECO:0008006" key="6">
    <source>
        <dbReference type="Google" id="ProtNLM"/>
    </source>
</evidence>
<dbReference type="Gene3D" id="3.40.1480.10">
    <property type="entry name" value="MOFRL domain"/>
    <property type="match status" value="1"/>
</dbReference>
<feature type="domain" description="MOFRL" evidence="2">
    <location>
        <begin position="319"/>
        <end position="436"/>
    </location>
</feature>
<comment type="caution">
    <text evidence="4">The sequence shown here is derived from an EMBL/GenBank/DDBJ whole genome shotgun (WGS) entry which is preliminary data.</text>
</comment>
<evidence type="ECO:0000259" key="3">
    <source>
        <dbReference type="Pfam" id="PF13660"/>
    </source>
</evidence>
<evidence type="ECO:0000256" key="1">
    <source>
        <dbReference type="ARBA" id="ARBA00005393"/>
    </source>
</evidence>
<evidence type="ECO:0000259" key="2">
    <source>
        <dbReference type="Pfam" id="PF05161"/>
    </source>
</evidence>
<dbReference type="PANTHER" id="PTHR12227">
    <property type="entry name" value="GLYCERATE KINASE"/>
    <property type="match status" value="1"/>
</dbReference>
<dbReference type="SUPFAM" id="SSF82544">
    <property type="entry name" value="GckA/TtuD-like"/>
    <property type="match status" value="1"/>
</dbReference>
<dbReference type="PANTHER" id="PTHR12227:SF0">
    <property type="entry name" value="GLYCERATE KINASE"/>
    <property type="match status" value="1"/>
</dbReference>
<name>A0AAV5VMH1_9BILA</name>
<dbReference type="InterPro" id="IPR007835">
    <property type="entry name" value="MOFRL"/>
</dbReference>
<dbReference type="InterPro" id="IPR038614">
    <property type="entry name" value="GK_N_sf"/>
</dbReference>
<evidence type="ECO:0000313" key="5">
    <source>
        <dbReference type="Proteomes" id="UP001432322"/>
    </source>
</evidence>
<dbReference type="InterPro" id="IPR025286">
    <property type="entry name" value="MOFRL_assoc_dom"/>
</dbReference>
<organism evidence="4 5">
    <name type="scientific">Pristionchus fissidentatus</name>
    <dbReference type="NCBI Taxonomy" id="1538716"/>
    <lineage>
        <taxon>Eukaryota</taxon>
        <taxon>Metazoa</taxon>
        <taxon>Ecdysozoa</taxon>
        <taxon>Nematoda</taxon>
        <taxon>Chromadorea</taxon>
        <taxon>Rhabditida</taxon>
        <taxon>Rhabditina</taxon>
        <taxon>Diplogasteromorpha</taxon>
        <taxon>Diplogasteroidea</taxon>
        <taxon>Neodiplogasteridae</taxon>
        <taxon>Pristionchus</taxon>
    </lineage>
</organism>
<proteinExistence type="inferred from homology"/>
<dbReference type="AlphaFoldDB" id="A0AAV5VMH1"/>
<dbReference type="Pfam" id="PF05161">
    <property type="entry name" value="MOFRL"/>
    <property type="match status" value="1"/>
</dbReference>
<dbReference type="Gene3D" id="3.40.50.10180">
    <property type="entry name" value="Glycerate kinase, MOFRL-like N-terminal domain"/>
    <property type="match status" value="1"/>
</dbReference>
<comment type="similarity">
    <text evidence="1">Belongs to the glycerate kinase type-2 family.</text>
</comment>
<reference evidence="4" key="1">
    <citation type="submission" date="2023-10" db="EMBL/GenBank/DDBJ databases">
        <title>Genome assembly of Pristionchus species.</title>
        <authorList>
            <person name="Yoshida K."/>
            <person name="Sommer R.J."/>
        </authorList>
    </citation>
    <scope>NUCLEOTIDE SEQUENCE</scope>
    <source>
        <strain evidence="4">RS5133</strain>
    </source>
</reference>
<accession>A0AAV5VMH1</accession>